<dbReference type="Gene3D" id="3.40.50.300">
    <property type="entry name" value="P-loop containing nucleotide triphosphate hydrolases"/>
    <property type="match status" value="1"/>
</dbReference>
<dbReference type="EMBL" id="FJ185413">
    <property type="protein sequence ID" value="ACN87464.1"/>
    <property type="molecule type" value="Genomic_DNA"/>
</dbReference>
<sequence length="221" mass="25354">LAEVIYHMVSPQFEVSCFLSLKEKDDQDTSGYMRRTDRSLNALQNKLISKILMGEEINRMDHCDRICVISSRLRQRKVFLVLDDVDSEEQIEALAWSSDLFGEGSRIILTSRDAHFLNRHATASAIYEVKLLNDNEALQLFCWYAFRQPYPTEDFEKVSKEFVTYAQGLPLGLIVFGSGVHKRSLNECKARLEKLQGVTSSEAIDLYLKGSFSRLDDVEKE</sequence>
<dbReference type="GO" id="GO:0043531">
    <property type="term" value="F:ADP binding"/>
    <property type="evidence" value="ECO:0007669"/>
    <property type="project" value="InterPro"/>
</dbReference>
<evidence type="ECO:0000313" key="3">
    <source>
        <dbReference type="EMBL" id="ACN87576.1"/>
    </source>
</evidence>
<dbReference type="Gene3D" id="1.10.8.430">
    <property type="entry name" value="Helical domain of apoptotic protease-activating factors"/>
    <property type="match status" value="1"/>
</dbReference>
<reference evidence="2" key="1">
    <citation type="submission" date="2008-09" db="EMBL/GenBank/DDBJ databases">
        <title>Gene candidates for pathogen perception in Corylus avellana.</title>
        <authorList>
            <person name="Pilotti M."/>
            <person name="Tizzani L."/>
            <person name="Brunetti A."/>
            <person name="Gervasi F."/>
            <person name="Gallelli A."/>
        </authorList>
    </citation>
    <scope>NUCLEOTIDE SEQUENCE</scope>
    <source>
        <strain evidence="2">Cav.tr.M3.52</strain>
        <strain evidence="3">Cav.w.M3.208</strain>
    </source>
</reference>
<proteinExistence type="predicted"/>
<feature type="non-terminal residue" evidence="2">
    <location>
        <position position="1"/>
    </location>
</feature>
<dbReference type="InterPro" id="IPR042197">
    <property type="entry name" value="Apaf_helical"/>
</dbReference>
<evidence type="ECO:0000259" key="1">
    <source>
        <dbReference type="Pfam" id="PF00931"/>
    </source>
</evidence>
<dbReference type="EMBL" id="FJ185542">
    <property type="protein sequence ID" value="ACN87576.1"/>
    <property type="molecule type" value="Genomic_DNA"/>
</dbReference>
<dbReference type="GO" id="GO:0006952">
    <property type="term" value="P:defense response"/>
    <property type="evidence" value="ECO:0007669"/>
    <property type="project" value="InterPro"/>
</dbReference>
<dbReference type="InterPro" id="IPR027417">
    <property type="entry name" value="P-loop_NTPase"/>
</dbReference>
<accession>C7A787</accession>
<dbReference type="SUPFAM" id="SSF52540">
    <property type="entry name" value="P-loop containing nucleoside triphosphate hydrolases"/>
    <property type="match status" value="1"/>
</dbReference>
<dbReference type="PANTHER" id="PTHR11017">
    <property type="entry name" value="LEUCINE-RICH REPEAT-CONTAINING PROTEIN"/>
    <property type="match status" value="1"/>
</dbReference>
<name>C7A787_CORAV</name>
<evidence type="ECO:0000313" key="2">
    <source>
        <dbReference type="EMBL" id="ACN87464.1"/>
    </source>
</evidence>
<dbReference type="InterPro" id="IPR002182">
    <property type="entry name" value="NB-ARC"/>
</dbReference>
<dbReference type="AlphaFoldDB" id="C7A787"/>
<dbReference type="InterPro" id="IPR044974">
    <property type="entry name" value="Disease_R_plants"/>
</dbReference>
<organism evidence="2">
    <name type="scientific">Corylus avellana</name>
    <name type="common">European hazel</name>
    <name type="synonym">Corylus maxima</name>
    <dbReference type="NCBI Taxonomy" id="13451"/>
    <lineage>
        <taxon>Eukaryota</taxon>
        <taxon>Viridiplantae</taxon>
        <taxon>Streptophyta</taxon>
        <taxon>Embryophyta</taxon>
        <taxon>Tracheophyta</taxon>
        <taxon>Spermatophyta</taxon>
        <taxon>Magnoliopsida</taxon>
        <taxon>eudicotyledons</taxon>
        <taxon>Gunneridae</taxon>
        <taxon>Pentapetalae</taxon>
        <taxon>rosids</taxon>
        <taxon>fabids</taxon>
        <taxon>Fagales</taxon>
        <taxon>Betulaceae</taxon>
        <taxon>Corylus</taxon>
    </lineage>
</organism>
<feature type="non-terminal residue" evidence="2">
    <location>
        <position position="221"/>
    </location>
</feature>
<dbReference type="PRINTS" id="PR00364">
    <property type="entry name" value="DISEASERSIST"/>
</dbReference>
<protein>
    <submittedName>
        <fullName evidence="2">NBS-containing resistance-like protein</fullName>
    </submittedName>
</protein>
<feature type="domain" description="NB-ARC" evidence="1">
    <location>
        <begin position="41"/>
        <end position="148"/>
    </location>
</feature>
<dbReference type="Pfam" id="PF00931">
    <property type="entry name" value="NB-ARC"/>
    <property type="match status" value="1"/>
</dbReference>
<dbReference type="PANTHER" id="PTHR11017:SF559">
    <property type="entry name" value="DISEASE RESISTANCE PROTEIN CHL1"/>
    <property type="match status" value="1"/>
</dbReference>